<feature type="region of interest" description="Disordered" evidence="6">
    <location>
        <begin position="1"/>
        <end position="25"/>
    </location>
</feature>
<evidence type="ECO:0000256" key="5">
    <source>
        <dbReference type="ARBA" id="ARBA00038223"/>
    </source>
</evidence>
<keyword evidence="3" id="KW-1015">Disulfide bond</keyword>
<organism evidence="8 9">
    <name type="scientific">Pseudovirgaria hyperparasitica</name>
    <dbReference type="NCBI Taxonomy" id="470096"/>
    <lineage>
        <taxon>Eukaryota</taxon>
        <taxon>Fungi</taxon>
        <taxon>Dikarya</taxon>
        <taxon>Ascomycota</taxon>
        <taxon>Pezizomycotina</taxon>
        <taxon>Dothideomycetes</taxon>
        <taxon>Dothideomycetes incertae sedis</taxon>
        <taxon>Acrospermales</taxon>
        <taxon>Acrospermaceae</taxon>
        <taxon>Pseudovirgaria</taxon>
    </lineage>
</organism>
<evidence type="ECO:0000313" key="8">
    <source>
        <dbReference type="EMBL" id="KAF2761953.1"/>
    </source>
</evidence>
<dbReference type="GeneID" id="54484329"/>
<dbReference type="GO" id="GO:0005758">
    <property type="term" value="C:mitochondrial intermembrane space"/>
    <property type="evidence" value="ECO:0007669"/>
    <property type="project" value="TreeGrafter"/>
</dbReference>
<evidence type="ECO:0000256" key="3">
    <source>
        <dbReference type="ARBA" id="ARBA00023157"/>
    </source>
</evidence>
<dbReference type="OrthoDB" id="268594at2759"/>
<evidence type="ECO:0000256" key="4">
    <source>
        <dbReference type="ARBA" id="ARBA00037279"/>
    </source>
</evidence>
<comment type="subcellular location">
    <subcellularLocation>
        <location evidence="1">Cytoplasm</location>
    </subcellularLocation>
</comment>
<feature type="compositionally biased region" description="Gly residues" evidence="6">
    <location>
        <begin position="1"/>
        <end position="12"/>
    </location>
</feature>
<dbReference type="Pfam" id="PF06747">
    <property type="entry name" value="CHCH"/>
    <property type="match status" value="1"/>
</dbReference>
<sequence>MGTQMGGPGGGRKIQKPIPPERGSFPLDHDAECKSFMTSYLSCIRTHRGQNATPCRLLSKEYLECRMTHNLMAPDEMRNLGYGEEFERDVKRIRVGTGGSVSDVEAGKPPDRKQDDRPEIKW</sequence>
<evidence type="ECO:0000256" key="2">
    <source>
        <dbReference type="ARBA" id="ARBA00022490"/>
    </source>
</evidence>
<dbReference type="GO" id="GO:0033617">
    <property type="term" value="P:mitochondrial respiratory chain complex IV assembly"/>
    <property type="evidence" value="ECO:0007669"/>
    <property type="project" value="TreeGrafter"/>
</dbReference>
<proteinExistence type="inferred from homology"/>
<evidence type="ECO:0000256" key="1">
    <source>
        <dbReference type="ARBA" id="ARBA00004496"/>
    </source>
</evidence>
<dbReference type="PANTHER" id="PTHR21107:SF2">
    <property type="entry name" value="CYTOCHROME C OXIDASE ASSEMBLY PROTEIN COX19"/>
    <property type="match status" value="1"/>
</dbReference>
<comment type="similarity">
    <text evidence="5">Belongs to the COX19 family.</text>
</comment>
<keyword evidence="9" id="KW-1185">Reference proteome</keyword>
<evidence type="ECO:0000259" key="7">
    <source>
        <dbReference type="Pfam" id="PF06747"/>
    </source>
</evidence>
<dbReference type="PANTHER" id="PTHR21107">
    <property type="entry name" value="CYTOCHROME C OXIDASE ASSEMBLY PROTEIN COX19"/>
    <property type="match status" value="1"/>
</dbReference>
<feature type="compositionally biased region" description="Basic and acidic residues" evidence="6">
    <location>
        <begin position="105"/>
        <end position="122"/>
    </location>
</feature>
<keyword evidence="2" id="KW-0963">Cytoplasm</keyword>
<reference evidence="8" key="1">
    <citation type="journal article" date="2020" name="Stud. Mycol.">
        <title>101 Dothideomycetes genomes: a test case for predicting lifestyles and emergence of pathogens.</title>
        <authorList>
            <person name="Haridas S."/>
            <person name="Albert R."/>
            <person name="Binder M."/>
            <person name="Bloem J."/>
            <person name="Labutti K."/>
            <person name="Salamov A."/>
            <person name="Andreopoulos B."/>
            <person name="Baker S."/>
            <person name="Barry K."/>
            <person name="Bills G."/>
            <person name="Bluhm B."/>
            <person name="Cannon C."/>
            <person name="Castanera R."/>
            <person name="Culley D."/>
            <person name="Daum C."/>
            <person name="Ezra D."/>
            <person name="Gonzalez J."/>
            <person name="Henrissat B."/>
            <person name="Kuo A."/>
            <person name="Liang C."/>
            <person name="Lipzen A."/>
            <person name="Lutzoni F."/>
            <person name="Magnuson J."/>
            <person name="Mondo S."/>
            <person name="Nolan M."/>
            <person name="Ohm R."/>
            <person name="Pangilinan J."/>
            <person name="Park H.-J."/>
            <person name="Ramirez L."/>
            <person name="Alfaro M."/>
            <person name="Sun H."/>
            <person name="Tritt A."/>
            <person name="Yoshinaga Y."/>
            <person name="Zwiers L.-H."/>
            <person name="Turgeon B."/>
            <person name="Goodwin S."/>
            <person name="Spatafora J."/>
            <person name="Crous P."/>
            <person name="Grigoriev I."/>
        </authorList>
    </citation>
    <scope>NUCLEOTIDE SEQUENCE</scope>
    <source>
        <strain evidence="8">CBS 121739</strain>
    </source>
</reference>
<evidence type="ECO:0000313" key="9">
    <source>
        <dbReference type="Proteomes" id="UP000799437"/>
    </source>
</evidence>
<evidence type="ECO:0000256" key="6">
    <source>
        <dbReference type="SAM" id="MobiDB-lite"/>
    </source>
</evidence>
<accession>A0A6A6WGN4</accession>
<dbReference type="InterPro" id="IPR051383">
    <property type="entry name" value="COX19"/>
</dbReference>
<feature type="region of interest" description="Disordered" evidence="6">
    <location>
        <begin position="93"/>
        <end position="122"/>
    </location>
</feature>
<name>A0A6A6WGN4_9PEZI</name>
<dbReference type="AlphaFoldDB" id="A0A6A6WGN4"/>
<dbReference type="PROSITE" id="PS51808">
    <property type="entry name" value="CHCH"/>
    <property type="match status" value="1"/>
</dbReference>
<comment type="function">
    <text evidence="4">Required for the assembly of mitochondrial cytochrome c oxidase.</text>
</comment>
<dbReference type="InterPro" id="IPR010625">
    <property type="entry name" value="CHCH"/>
</dbReference>
<dbReference type="EMBL" id="ML996566">
    <property type="protein sequence ID" value="KAF2761953.1"/>
    <property type="molecule type" value="Genomic_DNA"/>
</dbReference>
<gene>
    <name evidence="8" type="ORF">EJ05DRAFT_472900</name>
</gene>
<dbReference type="Proteomes" id="UP000799437">
    <property type="component" value="Unassembled WGS sequence"/>
</dbReference>
<protein>
    <recommendedName>
        <fullName evidence="7">CHCH domain-containing protein</fullName>
    </recommendedName>
</protein>
<feature type="domain" description="CHCH" evidence="7">
    <location>
        <begin position="33"/>
        <end position="67"/>
    </location>
</feature>
<dbReference type="RefSeq" id="XP_033604404.1">
    <property type="nucleotide sequence ID" value="XM_033743275.1"/>
</dbReference>